<dbReference type="EMBL" id="BANC01000020">
    <property type="protein sequence ID" value="GAN79248.1"/>
    <property type="molecule type" value="Genomic_DNA"/>
</dbReference>
<reference evidence="1 2" key="1">
    <citation type="submission" date="2012-11" db="EMBL/GenBank/DDBJ databases">
        <title>Whole genome sequence of Acidocella aminolytica 101 = DSM 11237.</title>
        <authorList>
            <person name="Azuma Y."/>
            <person name="Higashiura N."/>
            <person name="Hirakawa H."/>
            <person name="Matsushita K."/>
        </authorList>
    </citation>
    <scope>NUCLEOTIDE SEQUENCE [LARGE SCALE GENOMIC DNA]</scope>
    <source>
        <strain evidence="2">101 / DSM 11237</strain>
    </source>
</reference>
<dbReference type="AlphaFoldDB" id="A0A0D6PDH4"/>
<dbReference type="Proteomes" id="UP000032668">
    <property type="component" value="Unassembled WGS sequence"/>
</dbReference>
<keyword evidence="2" id="KW-1185">Reference proteome</keyword>
<dbReference type="Gene3D" id="1.20.58.100">
    <property type="entry name" value="Fumarate reductase/succinate dehydrogenase flavoprotein-like, C-terminal domain"/>
    <property type="match status" value="1"/>
</dbReference>
<sequence length="91" mass="9605">MAAQGARRTGALQEITFPAKADATEVRDIMSDYCGVLRSGKALEIASGLLEALAINNPAAALSLKIVEAALERKDSVGSHMRVEFSMEKAA</sequence>
<name>A0A0D6PDH4_9PROT</name>
<organism evidence="1 2">
    <name type="scientific">Acidocella aminolytica 101 = DSM 11237</name>
    <dbReference type="NCBI Taxonomy" id="1120923"/>
    <lineage>
        <taxon>Bacteria</taxon>
        <taxon>Pseudomonadati</taxon>
        <taxon>Pseudomonadota</taxon>
        <taxon>Alphaproteobacteria</taxon>
        <taxon>Acetobacterales</taxon>
        <taxon>Acidocellaceae</taxon>
        <taxon>Acidocella</taxon>
    </lineage>
</organism>
<evidence type="ECO:0008006" key="3">
    <source>
        <dbReference type="Google" id="ProtNLM"/>
    </source>
</evidence>
<dbReference type="GO" id="GO:0016491">
    <property type="term" value="F:oxidoreductase activity"/>
    <property type="evidence" value="ECO:0007669"/>
    <property type="project" value="InterPro"/>
</dbReference>
<dbReference type="SUPFAM" id="SSF46977">
    <property type="entry name" value="Succinate dehydrogenase/fumarate reductase flavoprotein C-terminal domain"/>
    <property type="match status" value="1"/>
</dbReference>
<proteinExistence type="predicted"/>
<dbReference type="InterPro" id="IPR037099">
    <property type="entry name" value="Fum_R/Succ_DH_flav-like_C_sf"/>
</dbReference>
<evidence type="ECO:0000313" key="2">
    <source>
        <dbReference type="Proteomes" id="UP000032668"/>
    </source>
</evidence>
<comment type="caution">
    <text evidence="1">The sequence shown here is derived from an EMBL/GenBank/DDBJ whole genome shotgun (WGS) entry which is preliminary data.</text>
</comment>
<gene>
    <name evidence="1" type="ORF">Aam_020_012</name>
</gene>
<protein>
    <recommendedName>
        <fullName evidence="3">Fumarate reductase/succinate dehydrogenase flavoprotein-like C-terminal domain-containing protein</fullName>
    </recommendedName>
</protein>
<dbReference type="STRING" id="1120923.SAMN02746095_00245"/>
<accession>A0A0D6PDH4</accession>
<evidence type="ECO:0000313" key="1">
    <source>
        <dbReference type="EMBL" id="GAN79248.1"/>
    </source>
</evidence>